<dbReference type="EMBL" id="JBHSYQ010000003">
    <property type="protein sequence ID" value="MFC6996346.1"/>
    <property type="molecule type" value="Genomic_DNA"/>
</dbReference>
<dbReference type="RefSeq" id="WP_066620107.1">
    <property type="nucleotide sequence ID" value="NZ_JBHSYQ010000003.1"/>
</dbReference>
<sequence>MKNLLMAALLLWGSLAAYAQKKVVEKTLPVPATNKVKLNFKFGDNIKVTAWDKKEAYVKVTYEINGGTLNEALQLTFTPGKDQLQVLADLNEDLLKNSNFTGDCPEGYSMTFSTYVKEKIEKGSCTRIDYEVFLPRNTDLTLETINGDIELRGFTGPINAKSISGFVDMDWFQQKGATVALKTITGEVFSDVNIEFTGKRETMPIVGYQLKGNVNKGGPAIKLETISNNIYFRQK</sequence>
<feature type="chain" id="PRO_5047108004" description="Adhesin domain-containing protein" evidence="1">
    <location>
        <begin position="20"/>
        <end position="235"/>
    </location>
</feature>
<gene>
    <name evidence="2" type="ORF">ACFQHR_01860</name>
</gene>
<name>A0ABW2DHX2_9BACT</name>
<keyword evidence="1" id="KW-0732">Signal</keyword>
<protein>
    <recommendedName>
        <fullName evidence="4">Adhesin domain-containing protein</fullName>
    </recommendedName>
</protein>
<evidence type="ECO:0000313" key="3">
    <source>
        <dbReference type="Proteomes" id="UP001596405"/>
    </source>
</evidence>
<dbReference type="Proteomes" id="UP001596405">
    <property type="component" value="Unassembled WGS sequence"/>
</dbReference>
<feature type="signal peptide" evidence="1">
    <location>
        <begin position="1"/>
        <end position="19"/>
    </location>
</feature>
<evidence type="ECO:0000256" key="1">
    <source>
        <dbReference type="SAM" id="SignalP"/>
    </source>
</evidence>
<reference evidence="3" key="1">
    <citation type="journal article" date="2019" name="Int. J. Syst. Evol. Microbiol.">
        <title>The Global Catalogue of Microorganisms (GCM) 10K type strain sequencing project: providing services to taxonomists for standard genome sequencing and annotation.</title>
        <authorList>
            <consortium name="The Broad Institute Genomics Platform"/>
            <consortium name="The Broad Institute Genome Sequencing Center for Infectious Disease"/>
            <person name="Wu L."/>
            <person name="Ma J."/>
        </authorList>
    </citation>
    <scope>NUCLEOTIDE SEQUENCE [LARGE SCALE GENOMIC DNA]</scope>
    <source>
        <strain evidence="3">CGMCC 4.7393</strain>
    </source>
</reference>
<evidence type="ECO:0008006" key="4">
    <source>
        <dbReference type="Google" id="ProtNLM"/>
    </source>
</evidence>
<comment type="caution">
    <text evidence="2">The sequence shown here is derived from an EMBL/GenBank/DDBJ whole genome shotgun (WGS) entry which is preliminary data.</text>
</comment>
<organism evidence="2 3">
    <name type="scientific">Rufibacter roseus</name>
    <dbReference type="NCBI Taxonomy" id="1567108"/>
    <lineage>
        <taxon>Bacteria</taxon>
        <taxon>Pseudomonadati</taxon>
        <taxon>Bacteroidota</taxon>
        <taxon>Cytophagia</taxon>
        <taxon>Cytophagales</taxon>
        <taxon>Hymenobacteraceae</taxon>
        <taxon>Rufibacter</taxon>
    </lineage>
</organism>
<proteinExistence type="predicted"/>
<evidence type="ECO:0000313" key="2">
    <source>
        <dbReference type="EMBL" id="MFC6996346.1"/>
    </source>
</evidence>
<keyword evidence="3" id="KW-1185">Reference proteome</keyword>
<accession>A0ABW2DHX2</accession>